<comment type="subcellular location">
    <subcellularLocation>
        <location evidence="1 14">Cell outer membrane</location>
        <topology evidence="1 14">Multi-pass membrane protein</topology>
    </subcellularLocation>
</comment>
<dbReference type="InterPro" id="IPR011662">
    <property type="entry name" value="Secretin/TonB_short_N"/>
</dbReference>
<evidence type="ECO:0000313" key="18">
    <source>
        <dbReference type="Proteomes" id="UP001549076"/>
    </source>
</evidence>
<keyword evidence="13 14" id="KW-0998">Cell outer membrane</keyword>
<evidence type="ECO:0000256" key="1">
    <source>
        <dbReference type="ARBA" id="ARBA00004571"/>
    </source>
</evidence>
<evidence type="ECO:0000256" key="14">
    <source>
        <dbReference type="PROSITE-ProRule" id="PRU01360"/>
    </source>
</evidence>
<keyword evidence="6 14" id="KW-0812">Transmembrane</keyword>
<evidence type="ECO:0000256" key="9">
    <source>
        <dbReference type="ARBA" id="ARBA00023065"/>
    </source>
</evidence>
<keyword evidence="18" id="KW-1185">Reference proteome</keyword>
<dbReference type="Proteomes" id="UP001549076">
    <property type="component" value="Unassembled WGS sequence"/>
</dbReference>
<dbReference type="Pfam" id="PF07715">
    <property type="entry name" value="Plug"/>
    <property type="match status" value="1"/>
</dbReference>
<evidence type="ECO:0000256" key="8">
    <source>
        <dbReference type="ARBA" id="ARBA00023004"/>
    </source>
</evidence>
<keyword evidence="4 14" id="KW-1134">Transmembrane beta strand</keyword>
<keyword evidence="5" id="KW-0410">Iron transport</keyword>
<dbReference type="RefSeq" id="WP_354199831.1">
    <property type="nucleotide sequence ID" value="NZ_JBEPML010000034.1"/>
</dbReference>
<dbReference type="SMART" id="SM00965">
    <property type="entry name" value="STN"/>
    <property type="match status" value="1"/>
</dbReference>
<dbReference type="EMBL" id="JBEPML010000034">
    <property type="protein sequence ID" value="MET3794929.1"/>
    <property type="molecule type" value="Genomic_DNA"/>
</dbReference>
<evidence type="ECO:0000256" key="15">
    <source>
        <dbReference type="RuleBase" id="RU003357"/>
    </source>
</evidence>
<proteinExistence type="inferred from homology"/>
<evidence type="ECO:0000256" key="3">
    <source>
        <dbReference type="ARBA" id="ARBA00022448"/>
    </source>
</evidence>
<evidence type="ECO:0000256" key="7">
    <source>
        <dbReference type="ARBA" id="ARBA00022729"/>
    </source>
</evidence>
<dbReference type="Gene3D" id="3.55.50.30">
    <property type="match status" value="1"/>
</dbReference>
<dbReference type="InterPro" id="IPR037066">
    <property type="entry name" value="Plug_dom_sf"/>
</dbReference>
<dbReference type="PANTHER" id="PTHR32552">
    <property type="entry name" value="FERRICHROME IRON RECEPTOR-RELATED"/>
    <property type="match status" value="1"/>
</dbReference>
<gene>
    <name evidence="17" type="ORF">ABID37_005169</name>
</gene>
<dbReference type="PANTHER" id="PTHR32552:SF68">
    <property type="entry name" value="FERRICHROME OUTER MEMBRANE TRANSPORTER_PHAGE RECEPTOR"/>
    <property type="match status" value="1"/>
</dbReference>
<dbReference type="InterPro" id="IPR010105">
    <property type="entry name" value="TonB_sidphr_rcpt"/>
</dbReference>
<dbReference type="InterPro" id="IPR039426">
    <property type="entry name" value="TonB-dep_rcpt-like"/>
</dbReference>
<evidence type="ECO:0000256" key="11">
    <source>
        <dbReference type="ARBA" id="ARBA00023136"/>
    </source>
</evidence>
<keyword evidence="3 14" id="KW-0813">Transport</keyword>
<dbReference type="InterPro" id="IPR000531">
    <property type="entry name" value="Beta-barrel_TonB"/>
</dbReference>
<feature type="domain" description="Secretin/TonB short N-terminal" evidence="16">
    <location>
        <begin position="68"/>
        <end position="119"/>
    </location>
</feature>
<comment type="similarity">
    <text evidence="2 14 15">Belongs to the TonB-dependent receptor family.</text>
</comment>
<comment type="caution">
    <text evidence="17">The sequence shown here is derived from an EMBL/GenBank/DDBJ whole genome shotgun (WGS) entry which is preliminary data.</text>
</comment>
<accession>A0ABV2N7Y9</accession>
<dbReference type="NCBIfam" id="TIGR01783">
    <property type="entry name" value="TonB-siderophor"/>
    <property type="match status" value="1"/>
</dbReference>
<keyword evidence="12 17" id="KW-0675">Receptor</keyword>
<evidence type="ECO:0000256" key="13">
    <source>
        <dbReference type="ARBA" id="ARBA00023237"/>
    </source>
</evidence>
<dbReference type="Gene3D" id="2.170.130.10">
    <property type="entry name" value="TonB-dependent receptor, plug domain"/>
    <property type="match status" value="1"/>
</dbReference>
<reference evidence="17 18" key="1">
    <citation type="submission" date="2024-06" db="EMBL/GenBank/DDBJ databases">
        <title>Genomic Encyclopedia of Type Strains, Phase IV (KMG-IV): sequencing the most valuable type-strain genomes for metagenomic binning, comparative biology and taxonomic classification.</title>
        <authorList>
            <person name="Goeker M."/>
        </authorList>
    </citation>
    <scope>NUCLEOTIDE SEQUENCE [LARGE SCALE GENOMIC DNA]</scope>
    <source>
        <strain evidence="17 18">DSM 27865</strain>
    </source>
</reference>
<evidence type="ECO:0000313" key="17">
    <source>
        <dbReference type="EMBL" id="MET3794929.1"/>
    </source>
</evidence>
<keyword evidence="7" id="KW-0732">Signal</keyword>
<evidence type="ECO:0000259" key="16">
    <source>
        <dbReference type="SMART" id="SM00965"/>
    </source>
</evidence>
<dbReference type="Pfam" id="PF07660">
    <property type="entry name" value="STN"/>
    <property type="match status" value="1"/>
</dbReference>
<keyword evidence="11 14" id="KW-0472">Membrane</keyword>
<keyword evidence="8" id="KW-0408">Iron</keyword>
<evidence type="ECO:0000256" key="5">
    <source>
        <dbReference type="ARBA" id="ARBA00022496"/>
    </source>
</evidence>
<dbReference type="CDD" id="cd01347">
    <property type="entry name" value="ligand_gated_channel"/>
    <property type="match status" value="1"/>
</dbReference>
<evidence type="ECO:0000256" key="6">
    <source>
        <dbReference type="ARBA" id="ARBA00022692"/>
    </source>
</evidence>
<name>A0ABV2N7Y9_9HYPH</name>
<dbReference type="InterPro" id="IPR036942">
    <property type="entry name" value="Beta-barrel_TonB_sf"/>
</dbReference>
<dbReference type="PROSITE" id="PS52016">
    <property type="entry name" value="TONB_DEPENDENT_REC_3"/>
    <property type="match status" value="1"/>
</dbReference>
<organism evidence="17 18">
    <name type="scientific">Aquamicrobium terrae</name>
    <dbReference type="NCBI Taxonomy" id="1324945"/>
    <lineage>
        <taxon>Bacteria</taxon>
        <taxon>Pseudomonadati</taxon>
        <taxon>Pseudomonadota</taxon>
        <taxon>Alphaproteobacteria</taxon>
        <taxon>Hyphomicrobiales</taxon>
        <taxon>Phyllobacteriaceae</taxon>
        <taxon>Aquamicrobium</taxon>
    </lineage>
</organism>
<evidence type="ECO:0000256" key="12">
    <source>
        <dbReference type="ARBA" id="ARBA00023170"/>
    </source>
</evidence>
<protein>
    <submittedName>
        <fullName evidence="17">Iron complex outermembrane receptor protein</fullName>
    </submittedName>
</protein>
<evidence type="ECO:0000256" key="4">
    <source>
        <dbReference type="ARBA" id="ARBA00022452"/>
    </source>
</evidence>
<dbReference type="InterPro" id="IPR012910">
    <property type="entry name" value="Plug_dom"/>
</dbReference>
<keyword evidence="10 15" id="KW-0798">TonB box</keyword>
<dbReference type="Pfam" id="PF00593">
    <property type="entry name" value="TonB_dep_Rec_b-barrel"/>
    <property type="match status" value="1"/>
</dbReference>
<evidence type="ECO:0000256" key="10">
    <source>
        <dbReference type="ARBA" id="ARBA00023077"/>
    </source>
</evidence>
<evidence type="ECO:0000256" key="2">
    <source>
        <dbReference type="ARBA" id="ARBA00009810"/>
    </source>
</evidence>
<sequence length="814" mass="87958">MDFVSLEQGTRGNDRARKWRTGLLAASISFFALPMMSASAPAQTTVSYAIPASPLDAALSRFGATSGVQLLYNSSITKGLLTSGVSGSLGAREALGQILAGTGLSYRFTGPNSATITKVSEAGGTADDGSMVLDTITIEGAGDGQTQGYIASRDIAATKTDTPLVEVPQAVNVVTRDQIEAQGSQTVMEATRYTPGVVASFGDSDSRNDVLQARGFSVRYNLNGSRLPYGAYSSAFLRIEPYGLERIDVLKGPSSVMYGQNLPGGLINLTSKMPTETPLREIAIQGGSHDRVQGMFDFSGPIDPEGQFLYRLTGLARDAGGRVEFGYDQRAFIAPAFTWKPTDATSFTLFGHYQQDDTISDYMPLPAAGTLLPNPNGKLPVNRYAGEPGHDGFDREQYSIGYKFQHHFETGWTVRQNLQFNSVDVDSRASPAFMLDATQRYLSRVASQGLAAADSFTVDTNLTGSFDTGPVEHSVLAGLDYLHLDDSYSFASNLYGGTFDLYDPVYGAVPPALIPRFDYNMKRRQAGLYVQDQMRWDNWIVSAGLRHDWVDASSIHSFTGTFDVNQTALTGQVGLVYRFDNGVAPYVSYSTSFDPVDNFSTTGGALQPLEGEQIEAGIKYESPDGRTFITASAFHLNQKNVTAPNPDPTGTGLLQAGEARVRGLEFEAKTELTPALSLIASYAYTDAVITKTNAGTEYLLGKELVMVPDHQASIWLDYKVEDGPLAGLGLGGGLRYQGKSFGDAANEFEVGGQVLVDAALSYDFGKLDPNFEGLDLRVNATNLLNEKYVGWCQNALQCYYGQGRTVSATLKYRW</sequence>
<dbReference type="Gene3D" id="2.40.170.20">
    <property type="entry name" value="TonB-dependent receptor, beta-barrel domain"/>
    <property type="match status" value="1"/>
</dbReference>
<dbReference type="SUPFAM" id="SSF56935">
    <property type="entry name" value="Porins"/>
    <property type="match status" value="1"/>
</dbReference>
<keyword evidence="9" id="KW-0406">Ion transport</keyword>